<organism evidence="1 2">
    <name type="scientific">Fluctibacter corallii</name>
    <dbReference type="NCBI Taxonomy" id="2984329"/>
    <lineage>
        <taxon>Bacteria</taxon>
        <taxon>Pseudomonadati</taxon>
        <taxon>Pseudomonadota</taxon>
        <taxon>Gammaproteobacteria</taxon>
        <taxon>Alteromonadales</taxon>
        <taxon>Alteromonadaceae</taxon>
        <taxon>Fluctibacter</taxon>
    </lineage>
</organism>
<evidence type="ECO:0000313" key="2">
    <source>
        <dbReference type="Proteomes" id="UP001652504"/>
    </source>
</evidence>
<proteinExistence type="predicted"/>
<protein>
    <submittedName>
        <fullName evidence="1">Uncharacterized protein</fullName>
    </submittedName>
</protein>
<dbReference type="EMBL" id="JAOWKX010000005">
    <property type="protein sequence ID" value="MCV2885229.1"/>
    <property type="molecule type" value="Genomic_DNA"/>
</dbReference>
<comment type="caution">
    <text evidence="1">The sequence shown here is derived from an EMBL/GenBank/DDBJ whole genome shotgun (WGS) entry which is preliminary data.</text>
</comment>
<name>A0ABT3A9A1_9ALTE</name>
<accession>A0ABT3A9A1</accession>
<evidence type="ECO:0000313" key="1">
    <source>
        <dbReference type="EMBL" id="MCV2885229.1"/>
    </source>
</evidence>
<sequence>MDKTEKAIESAYQAHVSSLYKILTEALMVANGDETGISAAEARFKKGLDFASYVREKARAAAGLN</sequence>
<dbReference type="RefSeq" id="WP_263712516.1">
    <property type="nucleotide sequence ID" value="NZ_JAOWKX010000005.1"/>
</dbReference>
<gene>
    <name evidence="1" type="ORF">OE749_11050</name>
</gene>
<dbReference type="Proteomes" id="UP001652504">
    <property type="component" value="Unassembled WGS sequence"/>
</dbReference>
<reference evidence="1 2" key="1">
    <citation type="submission" date="2022-10" db="EMBL/GenBank/DDBJ databases">
        <title>Aestuariibacter sp. AA17 isolated from Montipora capitata coral fragment.</title>
        <authorList>
            <person name="Emsley S.A."/>
            <person name="Pfannmuller K.M."/>
            <person name="Loughran R.M."/>
            <person name="Shlafstein M."/>
            <person name="Papke E."/>
            <person name="Saw J.H."/>
            <person name="Ushijima B."/>
            <person name="Videau P."/>
        </authorList>
    </citation>
    <scope>NUCLEOTIDE SEQUENCE [LARGE SCALE GENOMIC DNA]</scope>
    <source>
        <strain evidence="1 2">AA17</strain>
    </source>
</reference>
<keyword evidence="2" id="KW-1185">Reference proteome</keyword>